<evidence type="ECO:0000259" key="5">
    <source>
        <dbReference type="Pfam" id="PF05205"/>
    </source>
</evidence>
<comment type="similarity">
    <text evidence="2">Belongs to the BOD1 family.</text>
</comment>
<feature type="region of interest" description="Disordered" evidence="4">
    <location>
        <begin position="1717"/>
        <end position="1738"/>
    </location>
</feature>
<dbReference type="InterPro" id="IPR055264">
    <property type="entry name" value="BOD1/SHG1_dom"/>
</dbReference>
<feature type="compositionally biased region" description="Polar residues" evidence="4">
    <location>
        <begin position="1727"/>
        <end position="1738"/>
    </location>
</feature>
<dbReference type="PANTHER" id="PTHR47391:SF1">
    <property type="entry name" value="BIORIENTATION OF CHROMOSOMES IN CELL DIVISION 1 LIKE 1"/>
    <property type="match status" value="1"/>
</dbReference>
<keyword evidence="7" id="KW-1185">Reference proteome</keyword>
<feature type="non-terminal residue" evidence="6">
    <location>
        <position position="1"/>
    </location>
</feature>
<feature type="compositionally biased region" description="Polar residues" evidence="4">
    <location>
        <begin position="1614"/>
        <end position="1627"/>
    </location>
</feature>
<feature type="region of interest" description="Disordered" evidence="4">
    <location>
        <begin position="209"/>
        <end position="389"/>
    </location>
</feature>
<feature type="compositionally biased region" description="Basic and acidic residues" evidence="4">
    <location>
        <begin position="485"/>
        <end position="497"/>
    </location>
</feature>
<feature type="compositionally biased region" description="Basic residues" evidence="4">
    <location>
        <begin position="498"/>
        <end position="514"/>
    </location>
</feature>
<dbReference type="InterPro" id="IPR043244">
    <property type="entry name" value="BOD1L1"/>
</dbReference>
<comment type="subcellular location">
    <subcellularLocation>
        <location evidence="1">Chromosome</location>
    </subcellularLocation>
</comment>
<dbReference type="PANTHER" id="PTHR47391">
    <property type="entry name" value="BIORIENTATION OF CHROMOSOMES IN CELL DIVISION 1 LIKE 1"/>
    <property type="match status" value="1"/>
</dbReference>
<feature type="compositionally biased region" description="Basic and acidic residues" evidence="4">
    <location>
        <begin position="595"/>
        <end position="698"/>
    </location>
</feature>
<feature type="region of interest" description="Disordered" evidence="4">
    <location>
        <begin position="1285"/>
        <end position="1323"/>
    </location>
</feature>
<name>A0A7K7ZRE5_9PASE</name>
<keyword evidence="3" id="KW-0158">Chromosome</keyword>
<feature type="compositionally biased region" description="Low complexity" evidence="4">
    <location>
        <begin position="460"/>
        <end position="477"/>
    </location>
</feature>
<feature type="compositionally biased region" description="Basic and acidic residues" evidence="4">
    <location>
        <begin position="912"/>
        <end position="952"/>
    </location>
</feature>
<feature type="region of interest" description="Disordered" evidence="4">
    <location>
        <begin position="1554"/>
        <end position="1662"/>
    </location>
</feature>
<comment type="caution">
    <text evidence="6">The sequence shown here is derived from an EMBL/GenBank/DDBJ whole genome shotgun (WGS) entry which is preliminary data.</text>
</comment>
<feature type="compositionally biased region" description="Acidic residues" evidence="4">
    <location>
        <begin position="339"/>
        <end position="363"/>
    </location>
</feature>
<evidence type="ECO:0000256" key="3">
    <source>
        <dbReference type="ARBA" id="ARBA00022454"/>
    </source>
</evidence>
<feature type="compositionally biased region" description="Basic and acidic residues" evidence="4">
    <location>
        <begin position="1204"/>
        <end position="1215"/>
    </location>
</feature>
<feature type="region of interest" description="Disordered" evidence="4">
    <location>
        <begin position="417"/>
        <end position="1105"/>
    </location>
</feature>
<feature type="compositionally biased region" description="Basic and acidic residues" evidence="4">
    <location>
        <begin position="1304"/>
        <end position="1323"/>
    </location>
</feature>
<accession>A0A7K7ZRE5</accession>
<feature type="compositionally biased region" description="Basic and acidic residues" evidence="4">
    <location>
        <begin position="433"/>
        <end position="449"/>
    </location>
</feature>
<feature type="compositionally biased region" description="Basic and acidic residues" evidence="4">
    <location>
        <begin position="848"/>
        <end position="891"/>
    </location>
</feature>
<feature type="compositionally biased region" description="Polar residues" evidence="4">
    <location>
        <begin position="901"/>
        <end position="911"/>
    </location>
</feature>
<organism evidence="6 7">
    <name type="scientific">Melanocharis versteri</name>
    <name type="common">Fan-tailed berrypecker</name>
    <dbReference type="NCBI Taxonomy" id="254552"/>
    <lineage>
        <taxon>Eukaryota</taxon>
        <taxon>Metazoa</taxon>
        <taxon>Chordata</taxon>
        <taxon>Craniata</taxon>
        <taxon>Vertebrata</taxon>
        <taxon>Euteleostomi</taxon>
        <taxon>Archelosauria</taxon>
        <taxon>Archosauria</taxon>
        <taxon>Dinosauria</taxon>
        <taxon>Saurischia</taxon>
        <taxon>Theropoda</taxon>
        <taxon>Coelurosauria</taxon>
        <taxon>Aves</taxon>
        <taxon>Neognathae</taxon>
        <taxon>Neoaves</taxon>
        <taxon>Telluraves</taxon>
        <taxon>Australaves</taxon>
        <taxon>Passeriformes</taxon>
        <taxon>Passeroidea</taxon>
        <taxon>Melanocharitidae</taxon>
        <taxon>Melanocharis</taxon>
    </lineage>
</organism>
<feature type="compositionally biased region" description="Basic and acidic residues" evidence="4">
    <location>
        <begin position="302"/>
        <end position="314"/>
    </location>
</feature>
<feature type="compositionally biased region" description="Basic and acidic residues" evidence="4">
    <location>
        <begin position="994"/>
        <end position="1008"/>
    </location>
</feature>
<feature type="domain" description="BOD1/SHG1" evidence="5">
    <location>
        <begin position="1"/>
        <end position="71"/>
    </location>
</feature>
<feature type="region of interest" description="Disordered" evidence="4">
    <location>
        <begin position="1464"/>
        <end position="1489"/>
    </location>
</feature>
<feature type="compositionally biased region" description="Basic and acidic residues" evidence="4">
    <location>
        <begin position="729"/>
        <end position="777"/>
    </location>
</feature>
<evidence type="ECO:0000256" key="1">
    <source>
        <dbReference type="ARBA" id="ARBA00004286"/>
    </source>
</evidence>
<feature type="compositionally biased region" description="Polar residues" evidence="4">
    <location>
        <begin position="214"/>
        <end position="225"/>
    </location>
</feature>
<feature type="compositionally biased region" description="Basic and acidic residues" evidence="4">
    <location>
        <begin position="417"/>
        <end position="426"/>
    </location>
</feature>
<feature type="region of interest" description="Disordered" evidence="4">
    <location>
        <begin position="1798"/>
        <end position="1828"/>
    </location>
</feature>
<feature type="non-terminal residue" evidence="6">
    <location>
        <position position="1906"/>
    </location>
</feature>
<feature type="compositionally biased region" description="Basic and acidic residues" evidence="4">
    <location>
        <begin position="1096"/>
        <end position="1105"/>
    </location>
</feature>
<dbReference type="EMBL" id="VZTG01006273">
    <property type="protein sequence ID" value="NXA92844.1"/>
    <property type="molecule type" value="Genomic_DNA"/>
</dbReference>
<reference evidence="6 7" key="1">
    <citation type="submission" date="2019-09" db="EMBL/GenBank/DDBJ databases">
        <title>Bird 10,000 Genomes (B10K) Project - Family phase.</title>
        <authorList>
            <person name="Zhang G."/>
        </authorList>
    </citation>
    <scope>NUCLEOTIDE SEQUENCE [LARGE SCALE GENOMIC DNA]</scope>
    <source>
        <strain evidence="6">B10K-DU-029-37</strain>
        <tissue evidence="6">Liver</tissue>
    </source>
</reference>
<proteinExistence type="inferred from homology"/>
<evidence type="ECO:0000256" key="4">
    <source>
        <dbReference type="SAM" id="MobiDB-lite"/>
    </source>
</evidence>
<sequence>PAYQNLRQRVDNFVSNHLATHTWSPHLNKNQLRNNIRQQVLKSGMLESGIDRIISQVVDPKINHTFRPQVEKAVHEFLATLNHKEEAGPSASPSEEKSDASVTVQGVSATTPSANVASDAMSILETITSLNQEASAARASTETSNPKNNDKVAKKLLSQQSVDGSTDKERNAEDLPEREKAVCDLSGEGAETLAKCEDLNELPCQSEEIKNSAKDNNILTFTSKDIQQESEDVKSKLLDKSDKKLESSEKSERRKEKKEKLDKKSDHSKKSDDTTKSKEEKQAKESESVKQLVPEKNSNKHKTAESTKETKEENTLIDSDMDVLSDITVSSVHTSDLSSFEEESEEEPVISDSTEEGEITSDEEEKKSQSKTKPHANELSDGKTKPVRHAYVRKPFLYSKYFSDSDDERTVEQRRQFIAKEKEERLLRRRINRERLEEKRKQKAAEKTKSLKTGNQNAKGKSGLQLEESSSKSLESKNTGTSIKDVLKEQKFLEKKVALSRKRKRDSRYLHSCRKKNEPSEEDSKETQKTNETCEKNSSKELKHSHGKNEISKQLRRLSEWGHSAEESKSDSKAEKEHKRKTSTSLQAEGAQQDSETRDPKKQLDKAEVNTEEPQKQKSIFKNEKHPKKDTDTEIQHMRNSAKKEAKSYRDKNEKERTALEDKLSLKHKYKGDGIHKSGEDVELHSFERSLKGEDGGQKHNQQIKVSSDDRCERKSKHRSERKVSVTGKDGKNSSESTLKVEELLRKENKKDRHLSTDKPRAECKTKRSLSDSKPQKDSLSASKQPGSASHRRSESYSEDKHEIESTNSDSNVKLEDGVHKDRRRSKSLAEDKILLKSRSKSHSKQFKASEAELQELTKQDTGQKLDKDKSLEDNDSDKQHKSRNEDKCLEESGAEFQLASGPQPTQGSQKDNSHRVKSHSGEKGSVKEKYRGDKDLSNSKLERRFSAEGHKSRNLKHSNKEIKKKEDSIKLEDKDTKEMDSGHERLSNVTVAVDKKQSKKVSCENRKGSVSNQDLLKEEKQSASTTESSQAPAPQKAAMNNNDLPSGHEEELMGLDLRKTKAQEASNIDGKNIQNSLQATDAKCAVKQKGSRSTSNKELKHSLADSEACELQFLPAAEKTVEQEDTSNKQVGALDTLSKKASMAQGPSKQGAYKSSIVYETSGRTLKNVSSKDHASKDSRRPKNLKTVINSNSDDVPLAVNSSREDAADVKSMDVDTSGFTDSLGTMSKECHNSDGTSLLEDAFLLKDDTAQVVYTEQDSAVLSSAMKDVGNNTVMAKSMEKVNEVSQPDEQAMEDSTAGLCRQEDYNEAAKSESSQDRELKRKEENLMSDITEGRGDLTTKELSLRRKGRECLNIDPSTKGERSTMMDSVEKNKVHDTDEMIQSSSVLVPEGVPEETFKGTVVASGQEGTNVAGMEDKNESNAVGTSAGRSKLSSLYSSLQKSPASVIGTSTGKIIESTAMATSTRGERAEGTSCSGKDSDATTTCSEEESEVTVICTSIEADEGFTTGVWVKSSEGCSFVTGADVGDCTVAAAEEGGGSVVTEGLAESESFLTSTEGEENGDCTMIDAEEGSKDSVNPSGVEVEDSVNSAGTEEKDDAVTSAGSEEKRKTSASVDTGKFESSVSCLGEMESDGAVTSAGTETGEGSTSGDNSGEFRGNVTAGRVKEHEGTVTCTGAEERGHNFIICSVTGTDTQGENTVTGACIAVVTNNSAMAGTSGDKSEDTVNGESAVTSTGITPEEDAEISAVCTGLEDSNEGFVVCLEAEKCESLMDSTRAKEEASITTVSVGLCDDEGFVTSTGSKEEDEEGEDIVTSTGRGNEENEHASTCTGVENESALICIGAEEGESSIICIVAEQMEAESGVAGAGINKLTVDSMTSAEKEANCDTDCKNDKGIVESSVTSA</sequence>
<feature type="compositionally biased region" description="Basic and acidic residues" evidence="4">
    <location>
        <begin position="959"/>
        <end position="987"/>
    </location>
</feature>
<evidence type="ECO:0000313" key="6">
    <source>
        <dbReference type="EMBL" id="NXA92844.1"/>
    </source>
</evidence>
<feature type="compositionally biased region" description="Polar residues" evidence="4">
    <location>
        <begin position="1023"/>
        <end position="1045"/>
    </location>
</feature>
<evidence type="ECO:0000256" key="2">
    <source>
        <dbReference type="ARBA" id="ARBA00008463"/>
    </source>
</evidence>
<feature type="compositionally biased region" description="Polar residues" evidence="4">
    <location>
        <begin position="1159"/>
        <end position="1170"/>
    </location>
</feature>
<feature type="region of interest" description="Disordered" evidence="4">
    <location>
        <begin position="157"/>
        <end position="179"/>
    </location>
</feature>
<protein>
    <submittedName>
        <fullName evidence="6">BD1L1 protein</fullName>
    </submittedName>
</protein>
<feature type="compositionally biased region" description="Polar residues" evidence="4">
    <location>
        <begin position="583"/>
        <end position="594"/>
    </location>
</feature>
<feature type="region of interest" description="Disordered" evidence="4">
    <location>
        <begin position="85"/>
        <end position="105"/>
    </location>
</feature>
<gene>
    <name evidence="6" type="primary">Bod1l1</name>
    <name evidence="6" type="ORF">MELVER_R04372</name>
</gene>
<dbReference type="Pfam" id="PF05205">
    <property type="entry name" value="COMPASS-Shg1"/>
    <property type="match status" value="1"/>
</dbReference>
<feature type="compositionally biased region" description="Basic and acidic residues" evidence="4">
    <location>
        <begin position="792"/>
        <end position="805"/>
    </location>
</feature>
<feature type="compositionally biased region" description="Basic and acidic residues" evidence="4">
    <location>
        <begin position="525"/>
        <end position="577"/>
    </location>
</feature>
<dbReference type="Proteomes" id="UP000538725">
    <property type="component" value="Unassembled WGS sequence"/>
</dbReference>
<feature type="compositionally biased region" description="Basic residues" evidence="4">
    <location>
        <begin position="836"/>
        <end position="846"/>
    </location>
</feature>
<feature type="compositionally biased region" description="Low complexity" evidence="4">
    <location>
        <begin position="1639"/>
        <end position="1657"/>
    </location>
</feature>
<feature type="compositionally biased region" description="Basic and acidic residues" evidence="4">
    <location>
        <begin position="231"/>
        <end position="288"/>
    </location>
</feature>
<feature type="region of interest" description="Disordered" evidence="4">
    <location>
        <begin position="1120"/>
        <end position="1216"/>
    </location>
</feature>
<feature type="compositionally biased region" description="Polar residues" evidence="4">
    <location>
        <begin position="778"/>
        <end position="788"/>
    </location>
</feature>
<evidence type="ECO:0000313" key="7">
    <source>
        <dbReference type="Proteomes" id="UP000538725"/>
    </source>
</evidence>
<feature type="compositionally biased region" description="Basic and acidic residues" evidence="4">
    <location>
        <begin position="165"/>
        <end position="179"/>
    </location>
</feature>
<feature type="compositionally biased region" description="Basic and acidic residues" evidence="4">
    <location>
        <begin position="1047"/>
        <end position="1063"/>
    </location>
</feature>
<feature type="compositionally biased region" description="Basic and acidic residues" evidence="4">
    <location>
        <begin position="1171"/>
        <end position="1182"/>
    </location>
</feature>
<feature type="compositionally biased region" description="Basic and acidic residues" evidence="4">
    <location>
        <begin position="375"/>
        <end position="384"/>
    </location>
</feature>
<dbReference type="GO" id="GO:0005694">
    <property type="term" value="C:chromosome"/>
    <property type="evidence" value="ECO:0007669"/>
    <property type="project" value="UniProtKB-SubCell"/>
</dbReference>